<feature type="domain" description="OmpR/PhoB-type" evidence="3">
    <location>
        <begin position="338"/>
        <end position="405"/>
    </location>
</feature>
<dbReference type="NCBIfam" id="NF005568">
    <property type="entry name" value="PRK07239.1"/>
    <property type="match status" value="1"/>
</dbReference>
<keyword evidence="1" id="KW-0238">DNA-binding</keyword>
<keyword evidence="4" id="KW-0456">Lyase</keyword>
<dbReference type="InterPro" id="IPR039793">
    <property type="entry name" value="UROS/Hem4"/>
</dbReference>
<evidence type="ECO:0000256" key="1">
    <source>
        <dbReference type="ARBA" id="ARBA00023125"/>
    </source>
</evidence>
<dbReference type="CDD" id="cd00383">
    <property type="entry name" value="trans_reg_C"/>
    <property type="match status" value="1"/>
</dbReference>
<evidence type="ECO:0000313" key="4">
    <source>
        <dbReference type="EMBL" id="MFC3689444.1"/>
    </source>
</evidence>
<dbReference type="InterPro" id="IPR036388">
    <property type="entry name" value="WH-like_DNA-bd_sf"/>
</dbReference>
<dbReference type="InterPro" id="IPR016032">
    <property type="entry name" value="Sig_transdc_resp-reg_C-effctor"/>
</dbReference>
<comment type="caution">
    <text evidence="4">The sequence shown here is derived from an EMBL/GenBank/DDBJ whole genome shotgun (WGS) entry which is preliminary data.</text>
</comment>
<feature type="region of interest" description="Disordered" evidence="2">
    <location>
        <begin position="1"/>
        <end position="38"/>
    </location>
</feature>
<evidence type="ECO:0000256" key="2">
    <source>
        <dbReference type="SAM" id="MobiDB-lite"/>
    </source>
</evidence>
<dbReference type="SUPFAM" id="SSF69618">
    <property type="entry name" value="HemD-like"/>
    <property type="match status" value="1"/>
</dbReference>
<dbReference type="Proteomes" id="UP001595685">
    <property type="component" value="Unassembled WGS sequence"/>
</dbReference>
<dbReference type="EC" id="4.2.1.75" evidence="4"/>
<dbReference type="PANTHER" id="PTHR40082">
    <property type="entry name" value="BLR5956 PROTEIN"/>
    <property type="match status" value="1"/>
</dbReference>
<reference evidence="5" key="1">
    <citation type="journal article" date="2019" name="Int. J. Syst. Evol. Microbiol.">
        <title>The Global Catalogue of Microorganisms (GCM) 10K type strain sequencing project: providing services to taxonomists for standard genome sequencing and annotation.</title>
        <authorList>
            <consortium name="The Broad Institute Genomics Platform"/>
            <consortium name="The Broad Institute Genome Sequencing Center for Infectious Disease"/>
            <person name="Wu L."/>
            <person name="Ma J."/>
        </authorList>
    </citation>
    <scope>NUCLEOTIDE SEQUENCE [LARGE SCALE GENOMIC DNA]</scope>
    <source>
        <strain evidence="5">NCAIM B.02333</strain>
    </source>
</reference>
<dbReference type="RefSeq" id="WP_340292364.1">
    <property type="nucleotide sequence ID" value="NZ_JBBEOI010000069.1"/>
</dbReference>
<dbReference type="Gene3D" id="1.10.10.10">
    <property type="entry name" value="Winged helix-like DNA-binding domain superfamily/Winged helix DNA-binding domain"/>
    <property type="match status" value="1"/>
</dbReference>
<dbReference type="EMBL" id="JBHRWW010000010">
    <property type="protein sequence ID" value="MFC3689444.1"/>
    <property type="molecule type" value="Genomic_DNA"/>
</dbReference>
<dbReference type="PANTHER" id="PTHR40082:SF1">
    <property type="entry name" value="BLR5956 PROTEIN"/>
    <property type="match status" value="1"/>
</dbReference>
<protein>
    <submittedName>
        <fullName evidence="4">Uroporphyrinogen-III synthase</fullName>
        <ecNumber evidence="4">4.2.1.75</ecNumber>
    </submittedName>
</protein>
<dbReference type="InterPro" id="IPR001867">
    <property type="entry name" value="OmpR/PhoB-type_DNA-bd"/>
</dbReference>
<dbReference type="InterPro" id="IPR003754">
    <property type="entry name" value="4pyrrol_synth_uPrphyn_synth"/>
</dbReference>
<dbReference type="SUPFAM" id="SSF46894">
    <property type="entry name" value="C-terminal effector domain of the bipartite response regulators"/>
    <property type="match status" value="1"/>
</dbReference>
<sequence length="413" mass="43035">MTAEPAPPSQRVAPDALTGDEPSAGPSAVTAGAGAGRPVAEVGSRPLEGYLVGITADRRKDELATLLERRGARTLVGTAIRLLPLSDDRELLAASQALVAHAPTHVVVTTGIGFRGWLEAADGWGIGDDLRGTLASARILARGPKATGAIRAAGLREAWSPSSESSSEVLAHLLATDLTGARVAVQLHGEPLPFLVEALDGAGADVVEVPVYRWETPPDTGALDKLVELAAAGGVDALTFTSAPAAVSVLRRAEVLEAHDALLAQLRSRRVLACCVGPVTAAPLEELGVPTVQPERARLGSMVRELADALPARDARPLHVAGHRLTVLATGVRLDDAFREVRPTQLAVLRALAQRPGHVLTRTELAAALPGTGDEHAVEMAVARLRSCLGVPTLVQTVVKRGYRLAYDPSGAY</sequence>
<dbReference type="InterPro" id="IPR036108">
    <property type="entry name" value="4pyrrol_syn_uPrphyn_synt_sf"/>
</dbReference>
<proteinExistence type="predicted"/>
<gene>
    <name evidence="4" type="ORF">ACFOLH_13925</name>
</gene>
<evidence type="ECO:0000313" key="5">
    <source>
        <dbReference type="Proteomes" id="UP001595685"/>
    </source>
</evidence>
<dbReference type="Pfam" id="PF02602">
    <property type="entry name" value="HEM4"/>
    <property type="match status" value="1"/>
</dbReference>
<dbReference type="GO" id="GO:0004852">
    <property type="term" value="F:uroporphyrinogen-III synthase activity"/>
    <property type="evidence" value="ECO:0007669"/>
    <property type="project" value="UniProtKB-EC"/>
</dbReference>
<evidence type="ECO:0000259" key="3">
    <source>
        <dbReference type="SMART" id="SM00862"/>
    </source>
</evidence>
<dbReference type="CDD" id="cd06578">
    <property type="entry name" value="HemD"/>
    <property type="match status" value="1"/>
</dbReference>
<accession>A0ABV7WHY4</accession>
<organism evidence="4 5">
    <name type="scientific">Aquipuribacter hungaricus</name>
    <dbReference type="NCBI Taxonomy" id="545624"/>
    <lineage>
        <taxon>Bacteria</taxon>
        <taxon>Bacillati</taxon>
        <taxon>Actinomycetota</taxon>
        <taxon>Actinomycetes</taxon>
        <taxon>Micrococcales</taxon>
        <taxon>Intrasporangiaceae</taxon>
        <taxon>Aquipuribacter</taxon>
    </lineage>
</organism>
<dbReference type="Gene3D" id="3.40.50.10090">
    <property type="match status" value="2"/>
</dbReference>
<name>A0ABV7WHY4_9MICO</name>
<keyword evidence="5" id="KW-1185">Reference proteome</keyword>
<dbReference type="Pfam" id="PF00486">
    <property type="entry name" value="Trans_reg_C"/>
    <property type="match status" value="1"/>
</dbReference>
<dbReference type="SMART" id="SM00862">
    <property type="entry name" value="Trans_reg_C"/>
    <property type="match status" value="1"/>
</dbReference>